<evidence type="ECO:0000313" key="3">
    <source>
        <dbReference type="Proteomes" id="UP000036122"/>
    </source>
</evidence>
<reference evidence="2 3" key="1">
    <citation type="submission" date="2014-07" db="EMBL/GenBank/DDBJ databases">
        <authorList>
            <person name="Harkins D.M."/>
            <person name="Lesho E."/>
            <person name="Waterman P.E."/>
            <person name="Chan A."/>
            <person name="Fouts D.E."/>
        </authorList>
    </citation>
    <scope>NUCLEOTIDE SEQUENCE [LARGE SCALE GENOMIC DNA]</scope>
    <source>
        <strain evidence="2 3">MRSN 3527</strain>
    </source>
</reference>
<sequence length="208" mass="23797">MLCFCFKGLNSISLFHKDLSMNTKLDSTSKVFLTLFGAVQPFILNLVFIFFAVLAYYINFIPKPEVLIFFLCYLNAQSFGKSFYLFGLLKYSKGLNQFPFKELGVIIINLIFIFLILFFSYSFSNLSFSSENTKSAFGTFCLILMIDLILTPYTFKYFREYSFISITDSSADNAIVVDDKKKGIFNFVFSIASLTLGMLVLNFVKGLF</sequence>
<evidence type="ECO:0000256" key="1">
    <source>
        <dbReference type="SAM" id="Phobius"/>
    </source>
</evidence>
<accession>A0A0J1D990</accession>
<organism evidence="2 3">
    <name type="scientific">Acinetobacter baumannii MRSN 3527</name>
    <dbReference type="NCBI Taxonomy" id="1409923"/>
    <lineage>
        <taxon>Bacteria</taxon>
        <taxon>Pseudomonadati</taxon>
        <taxon>Pseudomonadota</taxon>
        <taxon>Gammaproteobacteria</taxon>
        <taxon>Moraxellales</taxon>
        <taxon>Moraxellaceae</taxon>
        <taxon>Acinetobacter</taxon>
        <taxon>Acinetobacter calcoaceticus/baumannii complex</taxon>
    </lineage>
</organism>
<name>A0A0J1D990_ACIBA</name>
<feature type="transmembrane region" description="Helical" evidence="1">
    <location>
        <begin position="31"/>
        <end position="60"/>
    </location>
</feature>
<evidence type="ECO:0000313" key="2">
    <source>
        <dbReference type="EMBL" id="KLT88548.1"/>
    </source>
</evidence>
<keyword evidence="1" id="KW-0812">Transmembrane</keyword>
<gene>
    <name evidence="2" type="ORF">T630_4214</name>
</gene>
<proteinExistence type="predicted"/>
<keyword evidence="1" id="KW-1133">Transmembrane helix</keyword>
<dbReference type="PATRIC" id="fig|1409923.3.peg.3518"/>
<feature type="transmembrane region" description="Helical" evidence="1">
    <location>
        <begin position="135"/>
        <end position="155"/>
    </location>
</feature>
<dbReference type="Proteomes" id="UP000036122">
    <property type="component" value="Unassembled WGS sequence"/>
</dbReference>
<comment type="caution">
    <text evidence="2">The sequence shown here is derived from an EMBL/GenBank/DDBJ whole genome shotgun (WGS) entry which is preliminary data.</text>
</comment>
<keyword evidence="1" id="KW-0472">Membrane</keyword>
<dbReference type="AlphaFoldDB" id="A0A0J1D990"/>
<dbReference type="EMBL" id="JPHZ01000015">
    <property type="protein sequence ID" value="KLT88548.1"/>
    <property type="molecule type" value="Genomic_DNA"/>
</dbReference>
<protein>
    <submittedName>
        <fullName evidence="2">Uncharacterized protein</fullName>
    </submittedName>
</protein>
<feature type="transmembrane region" description="Helical" evidence="1">
    <location>
        <begin position="184"/>
        <end position="204"/>
    </location>
</feature>
<feature type="transmembrane region" description="Helical" evidence="1">
    <location>
        <begin position="103"/>
        <end position="123"/>
    </location>
</feature>
<feature type="transmembrane region" description="Helical" evidence="1">
    <location>
        <begin position="66"/>
        <end position="91"/>
    </location>
</feature>